<reference evidence="7" key="1">
    <citation type="submission" date="2015-11" db="EMBL/GenBank/DDBJ databases">
        <authorList>
            <person name="Varghese N."/>
        </authorList>
    </citation>
    <scope>NUCLEOTIDE SEQUENCE [LARGE SCALE GENOMIC DNA]</scope>
    <source>
        <strain evidence="7">DSM 45899</strain>
    </source>
</reference>
<dbReference type="InterPro" id="IPR001647">
    <property type="entry name" value="HTH_TetR"/>
</dbReference>
<sequence length="213" mass="23140">MASTPSLLGRPVGSRGDQTRQRILEATLHCVAEVGYARATIREIARAAGMTSGSLYHYFPNKAELVKETFRDVARQTSPRFTAAVESVDGVLDKLMAVLDEVARMIRDNPDVVPFDRAIRVESAADLHLAEESDTIVAAVRTVVAEILREADAQGILGSQVDIQAATNAIDVLLMGLYDHALTAPANTFHTTVHALKLLIRGMFFDQARIASL</sequence>
<accession>A0A0S4QZA3</accession>
<dbReference type="GO" id="GO:0003700">
    <property type="term" value="F:DNA-binding transcription factor activity"/>
    <property type="evidence" value="ECO:0007669"/>
    <property type="project" value="TreeGrafter"/>
</dbReference>
<proteinExistence type="predicted"/>
<dbReference type="GO" id="GO:0000976">
    <property type="term" value="F:transcription cis-regulatory region binding"/>
    <property type="evidence" value="ECO:0007669"/>
    <property type="project" value="TreeGrafter"/>
</dbReference>
<dbReference type="PANTHER" id="PTHR30055">
    <property type="entry name" value="HTH-TYPE TRANSCRIPTIONAL REGULATOR RUTR"/>
    <property type="match status" value="1"/>
</dbReference>
<feature type="domain" description="HTH tetR-type" evidence="5">
    <location>
        <begin position="17"/>
        <end position="77"/>
    </location>
</feature>
<dbReference type="PANTHER" id="PTHR30055:SF234">
    <property type="entry name" value="HTH-TYPE TRANSCRIPTIONAL REGULATOR BETI"/>
    <property type="match status" value="1"/>
</dbReference>
<dbReference type="InterPro" id="IPR009057">
    <property type="entry name" value="Homeodomain-like_sf"/>
</dbReference>
<keyword evidence="1" id="KW-0805">Transcription regulation</keyword>
<keyword evidence="3" id="KW-0804">Transcription</keyword>
<protein>
    <submittedName>
        <fullName evidence="6">DNA-binding transcriptional regulator, AcrR family</fullName>
    </submittedName>
</protein>
<evidence type="ECO:0000256" key="4">
    <source>
        <dbReference type="PROSITE-ProRule" id="PRU00335"/>
    </source>
</evidence>
<dbReference type="PROSITE" id="PS50977">
    <property type="entry name" value="HTH_TETR_2"/>
    <property type="match status" value="1"/>
</dbReference>
<evidence type="ECO:0000313" key="6">
    <source>
        <dbReference type="EMBL" id="CUU60960.1"/>
    </source>
</evidence>
<dbReference type="SUPFAM" id="SSF48498">
    <property type="entry name" value="Tetracyclin repressor-like, C-terminal domain"/>
    <property type="match status" value="1"/>
</dbReference>
<organism evidence="6 7">
    <name type="scientific">Parafrankia irregularis</name>
    <dbReference type="NCBI Taxonomy" id="795642"/>
    <lineage>
        <taxon>Bacteria</taxon>
        <taxon>Bacillati</taxon>
        <taxon>Actinomycetota</taxon>
        <taxon>Actinomycetes</taxon>
        <taxon>Frankiales</taxon>
        <taxon>Frankiaceae</taxon>
        <taxon>Parafrankia</taxon>
    </lineage>
</organism>
<dbReference type="Proteomes" id="UP000198802">
    <property type="component" value="Unassembled WGS sequence"/>
</dbReference>
<evidence type="ECO:0000259" key="5">
    <source>
        <dbReference type="PROSITE" id="PS50977"/>
    </source>
</evidence>
<dbReference type="PRINTS" id="PR00455">
    <property type="entry name" value="HTHTETR"/>
</dbReference>
<keyword evidence="7" id="KW-1185">Reference proteome</keyword>
<dbReference type="SUPFAM" id="SSF46689">
    <property type="entry name" value="Homeodomain-like"/>
    <property type="match status" value="1"/>
</dbReference>
<evidence type="ECO:0000256" key="1">
    <source>
        <dbReference type="ARBA" id="ARBA00023015"/>
    </source>
</evidence>
<keyword evidence="2 4" id="KW-0238">DNA-binding</keyword>
<dbReference type="InterPro" id="IPR050109">
    <property type="entry name" value="HTH-type_TetR-like_transc_reg"/>
</dbReference>
<evidence type="ECO:0000256" key="3">
    <source>
        <dbReference type="ARBA" id="ARBA00023163"/>
    </source>
</evidence>
<feature type="DNA-binding region" description="H-T-H motif" evidence="4">
    <location>
        <begin position="40"/>
        <end position="59"/>
    </location>
</feature>
<dbReference type="InterPro" id="IPR036271">
    <property type="entry name" value="Tet_transcr_reg_TetR-rel_C_sf"/>
</dbReference>
<dbReference type="AlphaFoldDB" id="A0A0S4QZA3"/>
<dbReference type="Pfam" id="PF00440">
    <property type="entry name" value="TetR_N"/>
    <property type="match status" value="1"/>
</dbReference>
<evidence type="ECO:0000256" key="2">
    <source>
        <dbReference type="ARBA" id="ARBA00023125"/>
    </source>
</evidence>
<name>A0A0S4QZA3_9ACTN</name>
<evidence type="ECO:0000313" key="7">
    <source>
        <dbReference type="Proteomes" id="UP000198802"/>
    </source>
</evidence>
<gene>
    <name evidence="6" type="ORF">Ga0074812_15121</name>
</gene>
<dbReference type="Gene3D" id="1.10.357.10">
    <property type="entry name" value="Tetracycline Repressor, domain 2"/>
    <property type="match status" value="1"/>
</dbReference>
<dbReference type="EMBL" id="FAOZ01000051">
    <property type="protein sequence ID" value="CUU60960.1"/>
    <property type="molecule type" value="Genomic_DNA"/>
</dbReference>